<evidence type="ECO:0008006" key="4">
    <source>
        <dbReference type="Google" id="ProtNLM"/>
    </source>
</evidence>
<feature type="region of interest" description="Disordered" evidence="1">
    <location>
        <begin position="1"/>
        <end position="43"/>
    </location>
</feature>
<proteinExistence type="predicted"/>
<name>A0AAJ0X937_9GAMM</name>
<dbReference type="Proteomes" id="UP001296776">
    <property type="component" value="Unassembled WGS sequence"/>
</dbReference>
<dbReference type="EMBL" id="NRSJ01000004">
    <property type="protein sequence ID" value="MBK1703640.1"/>
    <property type="molecule type" value="Genomic_DNA"/>
</dbReference>
<comment type="caution">
    <text evidence="2">The sequence shown here is derived from an EMBL/GenBank/DDBJ whole genome shotgun (WGS) entry which is preliminary data.</text>
</comment>
<evidence type="ECO:0000313" key="3">
    <source>
        <dbReference type="Proteomes" id="UP001296776"/>
    </source>
</evidence>
<protein>
    <recommendedName>
        <fullName evidence="4">DUF2795 domain-containing protein</fullName>
    </recommendedName>
</protein>
<dbReference type="Pfam" id="PF11387">
    <property type="entry name" value="DUF2795"/>
    <property type="match status" value="1"/>
</dbReference>
<sequence>MAQHPPANEMTKHLSGMHFPAKKSELTEHAKQQGARDEGIQAVRDMPQTRFDTMSPRRAPHCGNALNLSAVHEDAQQLSAIGLIDKTDGGKLQFSYDAIDIHLGWQAAAGSRLQPTCANMA</sequence>
<accession>A0AAJ0X937</accession>
<reference evidence="2" key="2">
    <citation type="journal article" date="2020" name="Microorganisms">
        <title>Osmotic Adaptation and Compatible Solute Biosynthesis of Phototrophic Bacteria as Revealed from Genome Analyses.</title>
        <authorList>
            <person name="Imhoff J.F."/>
            <person name="Rahn T."/>
            <person name="Kunzel S."/>
            <person name="Keller A."/>
            <person name="Neulinger S.C."/>
        </authorList>
    </citation>
    <scope>NUCLEOTIDE SEQUENCE</scope>
    <source>
        <strain evidence="2">DSM 11080</strain>
    </source>
</reference>
<dbReference type="AlphaFoldDB" id="A0AAJ0X937"/>
<organism evidence="2 3">
    <name type="scientific">Halochromatium glycolicum</name>
    <dbReference type="NCBI Taxonomy" id="85075"/>
    <lineage>
        <taxon>Bacteria</taxon>
        <taxon>Pseudomonadati</taxon>
        <taxon>Pseudomonadota</taxon>
        <taxon>Gammaproteobacteria</taxon>
        <taxon>Chromatiales</taxon>
        <taxon>Chromatiaceae</taxon>
        <taxon>Halochromatium</taxon>
    </lineage>
</organism>
<gene>
    <name evidence="2" type="ORF">CKO40_03525</name>
</gene>
<keyword evidence="3" id="KW-1185">Reference proteome</keyword>
<evidence type="ECO:0000313" key="2">
    <source>
        <dbReference type="EMBL" id="MBK1703640.1"/>
    </source>
</evidence>
<feature type="compositionally biased region" description="Basic and acidic residues" evidence="1">
    <location>
        <begin position="22"/>
        <end position="39"/>
    </location>
</feature>
<reference evidence="2" key="1">
    <citation type="submission" date="2017-08" db="EMBL/GenBank/DDBJ databases">
        <authorList>
            <person name="Imhoff J.F."/>
            <person name="Rahn T."/>
            <person name="Kuenzel S."/>
            <person name="Neulinger S.C."/>
        </authorList>
    </citation>
    <scope>NUCLEOTIDE SEQUENCE</scope>
    <source>
        <strain evidence="2">DSM 11080</strain>
    </source>
</reference>
<evidence type="ECO:0000256" key="1">
    <source>
        <dbReference type="SAM" id="MobiDB-lite"/>
    </source>
</evidence>
<dbReference type="InterPro" id="IPR021527">
    <property type="entry name" value="DUF2795"/>
</dbReference>
<dbReference type="RefSeq" id="WP_200344778.1">
    <property type="nucleotide sequence ID" value="NZ_NRSJ01000004.1"/>
</dbReference>